<dbReference type="Pfam" id="PF00501">
    <property type="entry name" value="AMP-binding"/>
    <property type="match status" value="1"/>
</dbReference>
<feature type="domain" description="AMP-dependent synthetase/ligase" evidence="2">
    <location>
        <begin position="83"/>
        <end position="252"/>
    </location>
</feature>
<dbReference type="PROSITE" id="PS00455">
    <property type="entry name" value="AMP_BINDING"/>
    <property type="match status" value="1"/>
</dbReference>
<sequence>MKGLSYEDLLHYLSLIRAGYVPQLFSIRMQDPSIVFELLAKGGAAALLYDPDCEPLVKQCPLPTISISGVVGKTPPDISMSTVTTSANGDQVLVIFHTSGSTSLPKLVPQTVRWLECLIRKHQYDDIRDSPDSVISAIGSHAHLGNTIIFAVALAAGSCLLLPTNIPYSPLQLDDMITNGGLTILSIFPGLLVPMFAEARHNDAFFNKLLGLEKINFAGHTLEPKEEAWARDNGLKLINFYGSTEIGASMMSTSTSPYVTPLAESGCEFIPFGETLSGSDQLFQLIIPAESDDCPHPSLRNKSDGKFHTGDVFQRVGKDQYVYRGRVDDTIEMQLGQALDAGSLEADVMKICEDDLISAVSVIGSGRLSPAMVVEPKDNAILEAGDDKLLALKNQIIFRTALFQKQKYAHVWISDARLIFVVAKGTLPRTPKGNVMRKAVEKMFAKDLDECFPTTSET</sequence>
<dbReference type="PANTHER" id="PTHR43201:SF8">
    <property type="entry name" value="ACYL-COA SYNTHETASE FAMILY MEMBER 3"/>
    <property type="match status" value="1"/>
</dbReference>
<gene>
    <name evidence="3" type="ORF">FEQUK3_LOCUS2051</name>
</gene>
<evidence type="ECO:0000313" key="4">
    <source>
        <dbReference type="Proteomes" id="UP000693738"/>
    </source>
</evidence>
<name>A0A8J2IJ32_FUSEQ</name>
<evidence type="ECO:0000313" key="3">
    <source>
        <dbReference type="EMBL" id="CAG7556337.1"/>
    </source>
</evidence>
<comment type="similarity">
    <text evidence="1">Belongs to the ATP-dependent AMP-binding enzyme family.</text>
</comment>
<dbReference type="GO" id="GO:0031956">
    <property type="term" value="F:medium-chain fatty acid-CoA ligase activity"/>
    <property type="evidence" value="ECO:0007669"/>
    <property type="project" value="TreeGrafter"/>
</dbReference>
<protein>
    <recommendedName>
        <fullName evidence="2">AMP-dependent synthetase/ligase domain-containing protein</fullName>
    </recommendedName>
</protein>
<dbReference type="AlphaFoldDB" id="A0A8J2IJ32"/>
<comment type="caution">
    <text evidence="3">The sequence shown here is derived from an EMBL/GenBank/DDBJ whole genome shotgun (WGS) entry which is preliminary data.</text>
</comment>
<dbReference type="Proteomes" id="UP000693738">
    <property type="component" value="Unassembled WGS sequence"/>
</dbReference>
<accession>A0A8J2IJ32</accession>
<dbReference type="InterPro" id="IPR000873">
    <property type="entry name" value="AMP-dep_synth/lig_dom"/>
</dbReference>
<dbReference type="PANTHER" id="PTHR43201">
    <property type="entry name" value="ACYL-COA SYNTHETASE"/>
    <property type="match status" value="1"/>
</dbReference>
<evidence type="ECO:0000256" key="1">
    <source>
        <dbReference type="ARBA" id="ARBA00006432"/>
    </source>
</evidence>
<dbReference type="GO" id="GO:0006631">
    <property type="term" value="P:fatty acid metabolic process"/>
    <property type="evidence" value="ECO:0007669"/>
    <property type="project" value="TreeGrafter"/>
</dbReference>
<evidence type="ECO:0000259" key="2">
    <source>
        <dbReference type="Pfam" id="PF00501"/>
    </source>
</evidence>
<dbReference type="InterPro" id="IPR020845">
    <property type="entry name" value="AMP-binding_CS"/>
</dbReference>
<reference evidence="3" key="1">
    <citation type="submission" date="2021-05" db="EMBL/GenBank/DDBJ databases">
        <authorList>
            <person name="Khan N."/>
        </authorList>
    </citation>
    <scope>NUCLEOTIDE SEQUENCE</scope>
</reference>
<dbReference type="Pfam" id="PF23562">
    <property type="entry name" value="AMP-binding_C_3"/>
    <property type="match status" value="1"/>
</dbReference>
<proteinExistence type="inferred from homology"/>
<dbReference type="EMBL" id="CAJSTJ010000099">
    <property type="protein sequence ID" value="CAG7556337.1"/>
    <property type="molecule type" value="Genomic_DNA"/>
</dbReference>
<organism evidence="3 4">
    <name type="scientific">Fusarium equiseti</name>
    <name type="common">Fusarium scirpi</name>
    <dbReference type="NCBI Taxonomy" id="61235"/>
    <lineage>
        <taxon>Eukaryota</taxon>
        <taxon>Fungi</taxon>
        <taxon>Dikarya</taxon>
        <taxon>Ascomycota</taxon>
        <taxon>Pezizomycotina</taxon>
        <taxon>Sordariomycetes</taxon>
        <taxon>Hypocreomycetidae</taxon>
        <taxon>Hypocreales</taxon>
        <taxon>Nectriaceae</taxon>
        <taxon>Fusarium</taxon>
        <taxon>Fusarium incarnatum-equiseti species complex</taxon>
    </lineage>
</organism>